<dbReference type="Proteomes" id="UP001141806">
    <property type="component" value="Unassembled WGS sequence"/>
</dbReference>
<organism evidence="1 2">
    <name type="scientific">Protea cynaroides</name>
    <dbReference type="NCBI Taxonomy" id="273540"/>
    <lineage>
        <taxon>Eukaryota</taxon>
        <taxon>Viridiplantae</taxon>
        <taxon>Streptophyta</taxon>
        <taxon>Embryophyta</taxon>
        <taxon>Tracheophyta</taxon>
        <taxon>Spermatophyta</taxon>
        <taxon>Magnoliopsida</taxon>
        <taxon>Proteales</taxon>
        <taxon>Proteaceae</taxon>
        <taxon>Protea</taxon>
    </lineage>
</organism>
<dbReference type="AlphaFoldDB" id="A0A9Q0QND9"/>
<protein>
    <submittedName>
        <fullName evidence="1">Uncharacterized protein</fullName>
    </submittedName>
</protein>
<comment type="caution">
    <text evidence="1">The sequence shown here is derived from an EMBL/GenBank/DDBJ whole genome shotgun (WGS) entry which is preliminary data.</text>
</comment>
<gene>
    <name evidence="1" type="ORF">NE237_017608</name>
</gene>
<evidence type="ECO:0000313" key="2">
    <source>
        <dbReference type="Proteomes" id="UP001141806"/>
    </source>
</evidence>
<evidence type="ECO:0000313" key="1">
    <source>
        <dbReference type="EMBL" id="KAJ4965759.1"/>
    </source>
</evidence>
<keyword evidence="2" id="KW-1185">Reference proteome</keyword>
<dbReference type="EMBL" id="JAMYWD010000007">
    <property type="protein sequence ID" value="KAJ4965759.1"/>
    <property type="molecule type" value="Genomic_DNA"/>
</dbReference>
<proteinExistence type="predicted"/>
<accession>A0A9Q0QND9</accession>
<reference evidence="1" key="1">
    <citation type="journal article" date="2023" name="Plant J.">
        <title>The genome of the king protea, Protea cynaroides.</title>
        <authorList>
            <person name="Chang J."/>
            <person name="Duong T.A."/>
            <person name="Schoeman C."/>
            <person name="Ma X."/>
            <person name="Roodt D."/>
            <person name="Barker N."/>
            <person name="Li Z."/>
            <person name="Van de Peer Y."/>
            <person name="Mizrachi E."/>
        </authorList>
    </citation>
    <scope>NUCLEOTIDE SEQUENCE</scope>
    <source>
        <tissue evidence="1">Young leaves</tissue>
    </source>
</reference>
<sequence>MEICNHKSSKEHVLAYIHALDEFESLPEEPAGTVEFALDGLYYTLFLVSQYDIFCNDVRDPSALDYSKPIFDWLENCEEEALEKWECIIAGESQQEENFLLGKVPPPDFAHFEAVDMQLASVSWSFGLVLGTYTVPRNVLVLLTFIH</sequence>
<dbReference type="OrthoDB" id="46583at2759"/>
<name>A0A9Q0QND9_9MAGN</name>